<protein>
    <submittedName>
        <fullName evidence="1">Uncharacterized protein</fullName>
    </submittedName>
</protein>
<keyword evidence="2" id="KW-1185">Reference proteome</keyword>
<reference evidence="2" key="1">
    <citation type="submission" date="2016-05" db="EMBL/GenBank/DDBJ databases">
        <title>Comparative genomics of biotechnologically important yeasts.</title>
        <authorList>
            <consortium name="DOE Joint Genome Institute"/>
            <person name="Riley R."/>
            <person name="Haridas S."/>
            <person name="Wolfe K.H."/>
            <person name="Lopes M.R."/>
            <person name="Hittinger C.T."/>
            <person name="Goker M."/>
            <person name="Salamov A."/>
            <person name="Wisecaver J."/>
            <person name="Long T.M."/>
            <person name="Aerts A.L."/>
            <person name="Barry K."/>
            <person name="Choi C."/>
            <person name="Clum A."/>
            <person name="Coughlan A.Y."/>
            <person name="Deshpande S."/>
            <person name="Douglass A.P."/>
            <person name="Hanson S.J."/>
            <person name="Klenk H.-P."/>
            <person name="Labutti K."/>
            <person name="Lapidus A."/>
            <person name="Lindquist E."/>
            <person name="Lipzen A."/>
            <person name="Meier-Kolthoff J.P."/>
            <person name="Ohm R.A."/>
            <person name="Otillar R.P."/>
            <person name="Pangilinan J."/>
            <person name="Peng Y."/>
            <person name="Rokas A."/>
            <person name="Rosa C.A."/>
            <person name="Scheuner C."/>
            <person name="Sibirny A.A."/>
            <person name="Slot J.C."/>
            <person name="Stielow J.B."/>
            <person name="Sun H."/>
            <person name="Kurtzman C.P."/>
            <person name="Blackwell M."/>
            <person name="Grigoriev I.V."/>
            <person name="Jeffries T.W."/>
        </authorList>
    </citation>
    <scope>NUCLEOTIDE SEQUENCE [LARGE SCALE GENOMIC DNA]</scope>
    <source>
        <strain evidence="2">NRRL Y-12698</strain>
    </source>
</reference>
<accession>A0A1E3QQ05</accession>
<sequence>MLRCLSRLHSPCYCGRTALRFDLTIACPVHNRLLLVLPSRKPDAKFSRSCAVLIADNSPSTIIDRPARHHNYADTDLFL</sequence>
<organism evidence="1 2">
    <name type="scientific">Babjeviella inositovora NRRL Y-12698</name>
    <dbReference type="NCBI Taxonomy" id="984486"/>
    <lineage>
        <taxon>Eukaryota</taxon>
        <taxon>Fungi</taxon>
        <taxon>Dikarya</taxon>
        <taxon>Ascomycota</taxon>
        <taxon>Saccharomycotina</taxon>
        <taxon>Pichiomycetes</taxon>
        <taxon>Serinales incertae sedis</taxon>
        <taxon>Babjeviella</taxon>
    </lineage>
</organism>
<name>A0A1E3QQ05_9ASCO</name>
<dbReference type="EMBL" id="KV454431">
    <property type="protein sequence ID" value="ODQ79741.1"/>
    <property type="molecule type" value="Genomic_DNA"/>
</dbReference>
<dbReference type="RefSeq" id="XP_018985069.1">
    <property type="nucleotide sequence ID" value="XM_019127090.1"/>
</dbReference>
<evidence type="ECO:0000313" key="1">
    <source>
        <dbReference type="EMBL" id="ODQ79741.1"/>
    </source>
</evidence>
<evidence type="ECO:0000313" key="2">
    <source>
        <dbReference type="Proteomes" id="UP000094336"/>
    </source>
</evidence>
<proteinExistence type="predicted"/>
<dbReference type="GeneID" id="30144943"/>
<gene>
    <name evidence="1" type="ORF">BABINDRAFT_135167</name>
</gene>
<dbReference type="Proteomes" id="UP000094336">
    <property type="component" value="Unassembled WGS sequence"/>
</dbReference>
<dbReference type="AlphaFoldDB" id="A0A1E3QQ05"/>